<evidence type="ECO:0000313" key="1">
    <source>
        <dbReference type="EMBL" id="WCO65003.1"/>
    </source>
</evidence>
<dbReference type="AlphaFoldDB" id="A0AAF0BTN2"/>
<accession>A0AAF0BTN2</accession>
<gene>
    <name evidence="1" type="ORF">PO878_10885</name>
</gene>
<dbReference type="EMBL" id="CP116942">
    <property type="protein sequence ID" value="WCO65003.1"/>
    <property type="molecule type" value="Genomic_DNA"/>
</dbReference>
<keyword evidence="2" id="KW-1185">Reference proteome</keyword>
<reference evidence="1" key="1">
    <citation type="submission" date="2023-01" db="EMBL/GenBank/DDBJ databases">
        <title>The diversity of Class Acidimicrobiia in South China Sea sediment environments and the proposal of Iamia marina sp. nov., a novel species of the genus Iamia.</title>
        <authorList>
            <person name="He Y."/>
            <person name="Tian X."/>
        </authorList>
    </citation>
    <scope>NUCLEOTIDE SEQUENCE</scope>
    <source>
        <strain evidence="1">DSM 19957</strain>
    </source>
</reference>
<name>A0AAF0BTN2_9ACTN</name>
<organism evidence="1 2">
    <name type="scientific">Iamia majanohamensis</name>
    <dbReference type="NCBI Taxonomy" id="467976"/>
    <lineage>
        <taxon>Bacteria</taxon>
        <taxon>Bacillati</taxon>
        <taxon>Actinomycetota</taxon>
        <taxon>Acidimicrobiia</taxon>
        <taxon>Acidimicrobiales</taxon>
        <taxon>Iamiaceae</taxon>
        <taxon>Iamia</taxon>
    </lineage>
</organism>
<sequence>MELPIPTPDDPRARLGHHLATHQAGAALAMSTAQRARAAEEGTDLGRALATFLDELEDERDTLRRAQRALDLEPAGVVGVVRTATDGARRLLHLATTARRTPLTRVLELEVLVTGVTGKMRVWEVLGELADQEPDLPDVDWEALVVRARGQREVLLAHHRQAAREAFAIAAPSAADDPG</sequence>
<dbReference type="RefSeq" id="WP_272734528.1">
    <property type="nucleotide sequence ID" value="NZ_CP116942.1"/>
</dbReference>
<dbReference type="KEGG" id="ima:PO878_10885"/>
<proteinExistence type="predicted"/>
<evidence type="ECO:0000313" key="2">
    <source>
        <dbReference type="Proteomes" id="UP001216390"/>
    </source>
</evidence>
<protein>
    <submittedName>
        <fullName evidence="1">Uncharacterized protein</fullName>
    </submittedName>
</protein>
<dbReference type="Proteomes" id="UP001216390">
    <property type="component" value="Chromosome"/>
</dbReference>